<keyword evidence="2" id="KW-1185">Reference proteome</keyword>
<comment type="caution">
    <text evidence="1">The sequence shown here is derived from an EMBL/GenBank/DDBJ whole genome shotgun (WGS) entry which is preliminary data.</text>
</comment>
<evidence type="ECO:0000313" key="1">
    <source>
        <dbReference type="EMBL" id="MPC97817.1"/>
    </source>
</evidence>
<gene>
    <name evidence="1" type="ORF">E2C01_093152</name>
</gene>
<dbReference type="AlphaFoldDB" id="A0A5B7JXC8"/>
<name>A0A5B7JXC8_PORTR</name>
<proteinExistence type="predicted"/>
<evidence type="ECO:0000313" key="2">
    <source>
        <dbReference type="Proteomes" id="UP000324222"/>
    </source>
</evidence>
<dbReference type="EMBL" id="VSRR010111576">
    <property type="protein sequence ID" value="MPC97817.1"/>
    <property type="molecule type" value="Genomic_DNA"/>
</dbReference>
<accession>A0A5B7JXC8</accession>
<dbReference type="Proteomes" id="UP000324222">
    <property type="component" value="Unassembled WGS sequence"/>
</dbReference>
<organism evidence="1 2">
    <name type="scientific">Portunus trituberculatus</name>
    <name type="common">Swimming crab</name>
    <name type="synonym">Neptunus trituberculatus</name>
    <dbReference type="NCBI Taxonomy" id="210409"/>
    <lineage>
        <taxon>Eukaryota</taxon>
        <taxon>Metazoa</taxon>
        <taxon>Ecdysozoa</taxon>
        <taxon>Arthropoda</taxon>
        <taxon>Crustacea</taxon>
        <taxon>Multicrustacea</taxon>
        <taxon>Malacostraca</taxon>
        <taxon>Eumalacostraca</taxon>
        <taxon>Eucarida</taxon>
        <taxon>Decapoda</taxon>
        <taxon>Pleocyemata</taxon>
        <taxon>Brachyura</taxon>
        <taxon>Eubrachyura</taxon>
        <taxon>Portunoidea</taxon>
        <taxon>Portunidae</taxon>
        <taxon>Portuninae</taxon>
        <taxon>Portunus</taxon>
    </lineage>
</organism>
<protein>
    <submittedName>
        <fullName evidence="1">Uncharacterized protein</fullName>
    </submittedName>
</protein>
<sequence length="112" mass="12735">MERGGSCPTFRRASSCNHRRFLRLSGSEMNPEMRGLLFGRPAWMRRAPHGCRAALARQHFSWTVTDAVQVFTPFYGKCDTRSVHLPSSSETRAVMYRAGYLRQVRDKLLGAA</sequence>
<reference evidence="1 2" key="1">
    <citation type="submission" date="2019-05" db="EMBL/GenBank/DDBJ databases">
        <title>Another draft genome of Portunus trituberculatus and its Hox gene families provides insights of decapod evolution.</title>
        <authorList>
            <person name="Jeong J.-H."/>
            <person name="Song I."/>
            <person name="Kim S."/>
            <person name="Choi T."/>
            <person name="Kim D."/>
            <person name="Ryu S."/>
            <person name="Kim W."/>
        </authorList>
    </citation>
    <scope>NUCLEOTIDE SEQUENCE [LARGE SCALE GENOMIC DNA]</scope>
    <source>
        <tissue evidence="1">Muscle</tissue>
    </source>
</reference>